<evidence type="ECO:0008006" key="4">
    <source>
        <dbReference type="Google" id="ProtNLM"/>
    </source>
</evidence>
<feature type="compositionally biased region" description="Basic and acidic residues" evidence="1">
    <location>
        <begin position="674"/>
        <end position="683"/>
    </location>
</feature>
<protein>
    <recommendedName>
        <fullName evidence="4">AMP-activated protein kinase glycogen-binding domain-containing protein</fullName>
    </recommendedName>
</protein>
<feature type="compositionally biased region" description="Polar residues" evidence="1">
    <location>
        <begin position="568"/>
        <end position="579"/>
    </location>
</feature>
<evidence type="ECO:0000313" key="3">
    <source>
        <dbReference type="Proteomes" id="UP001302745"/>
    </source>
</evidence>
<feature type="compositionally biased region" description="Acidic residues" evidence="1">
    <location>
        <begin position="247"/>
        <end position="262"/>
    </location>
</feature>
<dbReference type="Gene3D" id="2.60.40.10">
    <property type="entry name" value="Immunoglobulins"/>
    <property type="match status" value="1"/>
</dbReference>
<feature type="compositionally biased region" description="Polar residues" evidence="1">
    <location>
        <begin position="355"/>
        <end position="368"/>
    </location>
</feature>
<keyword evidence="3" id="KW-1185">Reference proteome</keyword>
<dbReference type="EMBL" id="MU857181">
    <property type="protein sequence ID" value="KAK4149254.1"/>
    <property type="molecule type" value="Genomic_DNA"/>
</dbReference>
<sequence>MASTEIPAVISITYRKPGTQPPLYVAGTFSDPPWQPYEMDHVALEDGEFEFKKEVHGKPGSKIEYKFRIGNGNWWVLNDHGPTVTDSSGNTNHVLEVKPQNDTSDDDAASPQGAQDKQDTDNGGPLSYAKAVAKHLQPSAEEASANRSGTGTPIFARVAAEVADSAELLHEEVPEQAAAEVADSAESLDDGRERQSTILILEPPPGEGRPFKVQPRDEDFSGQEGYIADKSPLFPHECVGLYESDEEIDQGDASDDVFENDDALGVASSARDLDPDKVDLNDPTLERFPSTRGDIIDAVRKLETGLQPDQASFEGPARSPVVNPSRRGTEDITGDFQLAAPQAPSPPTNRPSKRGSVNSIPATASLHSISEGEEPAVEEEEDADFRPAVVFSNPMKPRPKHLKLPTSDEDEGVDLPDGVSPRTLKPAHRQHATPETSPDSPPSPGTSSRPEPKGNQPPAQSSNPGHEQTDRPKSAATKDADHSEGPSYAQVAAPQPTHAEHASESKAKTPQSATGEGASESKPAAPQPPSTDRPSDNKGTAPQAPIARRPSYAEVAASKPTPAEGPSESKTADSQTTSAEGPIESKAAAPQPSNTNAPGDKKDTTTPQAPIARRPSYAEVAASKPPSAENTNDDNSKPKPSHQQPSTATTSSTTTASGSGSGSDAAAATTATARDSDTDDKAAKQVRKRGGAGAGGELSQEDSNAAARIPAVHPKKGGGWIKAIFRLLFVDVVGALFKRVLRMFGLGARRAA</sequence>
<dbReference type="InterPro" id="IPR014756">
    <property type="entry name" value="Ig_E-set"/>
</dbReference>
<accession>A0AAN6VDV2</accession>
<feature type="region of interest" description="Disordered" evidence="1">
    <location>
        <begin position="306"/>
        <end position="704"/>
    </location>
</feature>
<reference evidence="2" key="2">
    <citation type="submission" date="2023-05" db="EMBL/GenBank/DDBJ databases">
        <authorList>
            <consortium name="Lawrence Berkeley National Laboratory"/>
            <person name="Steindorff A."/>
            <person name="Hensen N."/>
            <person name="Bonometti L."/>
            <person name="Westerberg I."/>
            <person name="Brannstrom I.O."/>
            <person name="Guillou S."/>
            <person name="Cros-Aarteil S."/>
            <person name="Calhoun S."/>
            <person name="Haridas S."/>
            <person name="Kuo A."/>
            <person name="Mondo S."/>
            <person name="Pangilinan J."/>
            <person name="Riley R."/>
            <person name="Labutti K."/>
            <person name="Andreopoulos B."/>
            <person name="Lipzen A."/>
            <person name="Chen C."/>
            <person name="Yanf M."/>
            <person name="Daum C."/>
            <person name="Ng V."/>
            <person name="Clum A."/>
            <person name="Ohm R."/>
            <person name="Martin F."/>
            <person name="Silar P."/>
            <person name="Natvig D."/>
            <person name="Lalanne C."/>
            <person name="Gautier V."/>
            <person name="Ament-Velasquez S.L."/>
            <person name="Kruys A."/>
            <person name="Hutchinson M.I."/>
            <person name="Powell A.J."/>
            <person name="Barry K."/>
            <person name="Miller A.N."/>
            <person name="Grigoriev I.V."/>
            <person name="Debuchy R."/>
            <person name="Gladieux P."/>
            <person name="Thoren M.H."/>
            <person name="Johannesson H."/>
        </authorList>
    </citation>
    <scope>NUCLEOTIDE SEQUENCE</scope>
    <source>
        <strain evidence="2">CBS 538.74</strain>
    </source>
</reference>
<proteinExistence type="predicted"/>
<feature type="compositionally biased region" description="Polar residues" evidence="1">
    <location>
        <begin position="84"/>
        <end position="93"/>
    </location>
</feature>
<evidence type="ECO:0000313" key="2">
    <source>
        <dbReference type="EMBL" id="KAK4149254.1"/>
    </source>
</evidence>
<dbReference type="InterPro" id="IPR013783">
    <property type="entry name" value="Ig-like_fold"/>
</dbReference>
<feature type="compositionally biased region" description="Polar residues" evidence="1">
    <location>
        <begin position="457"/>
        <end position="466"/>
    </location>
</feature>
<dbReference type="SUPFAM" id="SSF81296">
    <property type="entry name" value="E set domains"/>
    <property type="match status" value="1"/>
</dbReference>
<feature type="region of interest" description="Disordered" evidence="1">
    <location>
        <begin position="247"/>
        <end position="293"/>
    </location>
</feature>
<feature type="compositionally biased region" description="Basic and acidic residues" evidence="1">
    <location>
        <begin position="271"/>
        <end position="280"/>
    </location>
</feature>
<dbReference type="Proteomes" id="UP001302745">
    <property type="component" value="Unassembled WGS sequence"/>
</dbReference>
<feature type="compositionally biased region" description="Acidic residues" evidence="1">
    <location>
        <begin position="371"/>
        <end position="383"/>
    </location>
</feature>
<dbReference type="AlphaFoldDB" id="A0AAN6VDV2"/>
<gene>
    <name evidence="2" type="ORF">C8A00DRAFT_38146</name>
</gene>
<feature type="compositionally biased region" description="Basic and acidic residues" evidence="1">
    <location>
        <begin position="498"/>
        <end position="507"/>
    </location>
</feature>
<feature type="region of interest" description="Disordered" evidence="1">
    <location>
        <begin position="166"/>
        <end position="229"/>
    </location>
</feature>
<feature type="compositionally biased region" description="Low complexity" evidence="1">
    <location>
        <begin position="646"/>
        <end position="673"/>
    </location>
</feature>
<reference evidence="2" key="1">
    <citation type="journal article" date="2023" name="Mol. Phylogenet. Evol.">
        <title>Genome-scale phylogeny and comparative genomics of the fungal order Sordariales.</title>
        <authorList>
            <person name="Hensen N."/>
            <person name="Bonometti L."/>
            <person name="Westerberg I."/>
            <person name="Brannstrom I.O."/>
            <person name="Guillou S."/>
            <person name="Cros-Aarteil S."/>
            <person name="Calhoun S."/>
            <person name="Haridas S."/>
            <person name="Kuo A."/>
            <person name="Mondo S."/>
            <person name="Pangilinan J."/>
            <person name="Riley R."/>
            <person name="LaButti K."/>
            <person name="Andreopoulos B."/>
            <person name="Lipzen A."/>
            <person name="Chen C."/>
            <person name="Yan M."/>
            <person name="Daum C."/>
            <person name="Ng V."/>
            <person name="Clum A."/>
            <person name="Steindorff A."/>
            <person name="Ohm R.A."/>
            <person name="Martin F."/>
            <person name="Silar P."/>
            <person name="Natvig D.O."/>
            <person name="Lalanne C."/>
            <person name="Gautier V."/>
            <person name="Ament-Velasquez S.L."/>
            <person name="Kruys A."/>
            <person name="Hutchinson M.I."/>
            <person name="Powell A.J."/>
            <person name="Barry K."/>
            <person name="Miller A.N."/>
            <person name="Grigoriev I.V."/>
            <person name="Debuchy R."/>
            <person name="Gladieux P."/>
            <person name="Hiltunen Thoren M."/>
            <person name="Johannesson H."/>
        </authorList>
    </citation>
    <scope>NUCLEOTIDE SEQUENCE</scope>
    <source>
        <strain evidence="2">CBS 538.74</strain>
    </source>
</reference>
<feature type="compositionally biased region" description="Basic and acidic residues" evidence="1">
    <location>
        <begin position="467"/>
        <end position="484"/>
    </location>
</feature>
<comment type="caution">
    <text evidence="2">The sequence shown here is derived from an EMBL/GenBank/DDBJ whole genome shotgun (WGS) entry which is preliminary data.</text>
</comment>
<dbReference type="CDD" id="cd02859">
    <property type="entry name" value="E_set_AMPKbeta_like_N"/>
    <property type="match status" value="1"/>
</dbReference>
<organism evidence="2 3">
    <name type="scientific">Chaetomidium leptoderma</name>
    <dbReference type="NCBI Taxonomy" id="669021"/>
    <lineage>
        <taxon>Eukaryota</taxon>
        <taxon>Fungi</taxon>
        <taxon>Dikarya</taxon>
        <taxon>Ascomycota</taxon>
        <taxon>Pezizomycotina</taxon>
        <taxon>Sordariomycetes</taxon>
        <taxon>Sordariomycetidae</taxon>
        <taxon>Sordariales</taxon>
        <taxon>Chaetomiaceae</taxon>
        <taxon>Chaetomidium</taxon>
    </lineage>
</organism>
<name>A0AAN6VDV2_9PEZI</name>
<evidence type="ECO:0000256" key="1">
    <source>
        <dbReference type="SAM" id="MobiDB-lite"/>
    </source>
</evidence>
<feature type="region of interest" description="Disordered" evidence="1">
    <location>
        <begin position="84"/>
        <end position="126"/>
    </location>
</feature>